<protein>
    <submittedName>
        <fullName evidence="7">Uncharacterized protein</fullName>
    </submittedName>
</protein>
<keyword evidence="5 6" id="KW-0472">Membrane</keyword>
<keyword evidence="4 6" id="KW-1133">Transmembrane helix</keyword>
<reference evidence="7" key="1">
    <citation type="submission" date="2021-02" db="EMBL/GenBank/DDBJ databases">
        <authorList>
            <person name="Dougan E. K."/>
            <person name="Rhodes N."/>
            <person name="Thang M."/>
            <person name="Chan C."/>
        </authorList>
    </citation>
    <scope>NUCLEOTIDE SEQUENCE</scope>
</reference>
<feature type="transmembrane region" description="Helical" evidence="6">
    <location>
        <begin position="215"/>
        <end position="233"/>
    </location>
</feature>
<dbReference type="GO" id="GO:0016020">
    <property type="term" value="C:membrane"/>
    <property type="evidence" value="ECO:0007669"/>
    <property type="project" value="UniProtKB-SubCell"/>
</dbReference>
<feature type="transmembrane region" description="Helical" evidence="6">
    <location>
        <begin position="176"/>
        <end position="195"/>
    </location>
</feature>
<keyword evidence="2" id="KW-0813">Transport</keyword>
<keyword evidence="3 6" id="KW-0812">Transmembrane</keyword>
<feature type="non-terminal residue" evidence="7">
    <location>
        <position position="1"/>
    </location>
</feature>
<evidence type="ECO:0000256" key="4">
    <source>
        <dbReference type="ARBA" id="ARBA00022989"/>
    </source>
</evidence>
<organism evidence="7 8">
    <name type="scientific">Polarella glacialis</name>
    <name type="common">Dinoflagellate</name>
    <dbReference type="NCBI Taxonomy" id="89957"/>
    <lineage>
        <taxon>Eukaryota</taxon>
        <taxon>Sar</taxon>
        <taxon>Alveolata</taxon>
        <taxon>Dinophyceae</taxon>
        <taxon>Suessiales</taxon>
        <taxon>Suessiaceae</taxon>
        <taxon>Polarella</taxon>
    </lineage>
</organism>
<feature type="transmembrane region" description="Helical" evidence="6">
    <location>
        <begin position="129"/>
        <end position="156"/>
    </location>
</feature>
<feature type="transmembrane region" description="Helical" evidence="6">
    <location>
        <begin position="290"/>
        <end position="311"/>
    </location>
</feature>
<dbReference type="Pfam" id="PF03092">
    <property type="entry name" value="BT1"/>
    <property type="match status" value="1"/>
</dbReference>
<evidence type="ECO:0000256" key="2">
    <source>
        <dbReference type="ARBA" id="ARBA00022448"/>
    </source>
</evidence>
<dbReference type="AlphaFoldDB" id="A0A813K0M6"/>
<accession>A0A813K0M6</accession>
<dbReference type="PANTHER" id="PTHR31585">
    <property type="entry name" value="FOLATE-BIOPTERIN TRANSPORTER 1, CHLOROPLASTIC"/>
    <property type="match status" value="1"/>
</dbReference>
<evidence type="ECO:0000256" key="6">
    <source>
        <dbReference type="SAM" id="Phobius"/>
    </source>
</evidence>
<feature type="transmembrane region" description="Helical" evidence="6">
    <location>
        <begin position="261"/>
        <end position="278"/>
    </location>
</feature>
<feature type="transmembrane region" description="Helical" evidence="6">
    <location>
        <begin position="33"/>
        <end position="49"/>
    </location>
</feature>
<dbReference type="InterPro" id="IPR039309">
    <property type="entry name" value="BT1"/>
</dbReference>
<feature type="transmembrane region" description="Helical" evidence="6">
    <location>
        <begin position="69"/>
        <end position="85"/>
    </location>
</feature>
<dbReference type="EMBL" id="CAJNNW010027304">
    <property type="protein sequence ID" value="CAE8690666.1"/>
    <property type="molecule type" value="Genomic_DNA"/>
</dbReference>
<sequence>AGFLMQYFAVGVIYGGLPGTVYGFFLGYLNVPGYVYATAGVVTTLPWSFKFFFGLMNDCLPVNGYSRKPYMVFGWALCCATLVVLNRVGLPDPYWCVGADGNYLKHQEPCNPSAASAGGEFLRLSISEYAMLMCLAALGYVIADVAADGSTALIAFCMNGKLYNGTFDWSLSFNDVMGIFAVPAGLMVPLSWFLVVEEKVQPGERKSLRSYLKEVWGLITSKAFFFVIMFQFWEPFVGRISTPAGGLVKSEWAGVKNLQNQLFSLVALFVFSFGLWQVKKHFLNTSWRMMLLGTSVLINVMDATLAFLTIFDVVRNQYFYLGESILDEIPAAANFVIGTFIVVEMADKGNEGLTYGLMTTVANLGTPFARAVGNQIFGLFPANLSDAANYVADTQDFRQTVATSFAVSYLFSFLSLIFLFLLLTCKM</sequence>
<comment type="subcellular location">
    <subcellularLocation>
        <location evidence="1">Membrane</location>
        <topology evidence="1">Multi-pass membrane protein</topology>
    </subcellularLocation>
</comment>
<evidence type="ECO:0000313" key="7">
    <source>
        <dbReference type="EMBL" id="CAE8690666.1"/>
    </source>
</evidence>
<dbReference type="Proteomes" id="UP000626109">
    <property type="component" value="Unassembled WGS sequence"/>
</dbReference>
<feature type="transmembrane region" description="Helical" evidence="6">
    <location>
        <begin position="406"/>
        <end position="425"/>
    </location>
</feature>
<proteinExistence type="predicted"/>
<comment type="caution">
    <text evidence="7">The sequence shown here is derived from an EMBL/GenBank/DDBJ whole genome shotgun (WGS) entry which is preliminary data.</text>
</comment>
<evidence type="ECO:0000256" key="1">
    <source>
        <dbReference type="ARBA" id="ARBA00004141"/>
    </source>
</evidence>
<evidence type="ECO:0000313" key="8">
    <source>
        <dbReference type="Proteomes" id="UP000626109"/>
    </source>
</evidence>
<evidence type="ECO:0000256" key="5">
    <source>
        <dbReference type="ARBA" id="ARBA00023136"/>
    </source>
</evidence>
<name>A0A813K0M6_POLGL</name>
<feature type="transmembrane region" description="Helical" evidence="6">
    <location>
        <begin position="6"/>
        <end position="26"/>
    </location>
</feature>
<gene>
    <name evidence="7" type="ORF">PGLA2088_LOCUS27051</name>
</gene>
<evidence type="ECO:0000256" key="3">
    <source>
        <dbReference type="ARBA" id="ARBA00022692"/>
    </source>
</evidence>
<dbReference type="PANTHER" id="PTHR31585:SF5">
    <property type="entry name" value="RNA-BINDING S4 DOMAIN-CONTAINING PROTEIN"/>
    <property type="match status" value="1"/>
</dbReference>